<evidence type="ECO:0000256" key="1">
    <source>
        <dbReference type="PROSITE-ProRule" id="PRU00023"/>
    </source>
</evidence>
<dbReference type="Pfam" id="PF12796">
    <property type="entry name" value="Ank_2"/>
    <property type="match status" value="2"/>
</dbReference>
<dbReference type="PROSITE" id="PS50297">
    <property type="entry name" value="ANK_REP_REGION"/>
    <property type="match status" value="2"/>
</dbReference>
<proteinExistence type="predicted"/>
<dbReference type="PANTHER" id="PTHR24157:SF3">
    <property type="entry name" value="ANKYRIN REPEAT, SAM AND BASIC LEUCINE ZIPPER DOMAIN-CONTAINING PROTEIN 1"/>
    <property type="match status" value="1"/>
</dbReference>
<evidence type="ECO:0000313" key="4">
    <source>
        <dbReference type="RefSeq" id="XP_034231591.1"/>
    </source>
</evidence>
<dbReference type="SMART" id="SM00248">
    <property type="entry name" value="ANK"/>
    <property type="match status" value="5"/>
</dbReference>
<feature type="compositionally biased region" description="Low complexity" evidence="2">
    <location>
        <begin position="477"/>
        <end position="487"/>
    </location>
</feature>
<dbReference type="Gene3D" id="1.25.40.20">
    <property type="entry name" value="Ankyrin repeat-containing domain"/>
    <property type="match status" value="2"/>
</dbReference>
<feature type="region of interest" description="Disordered" evidence="2">
    <location>
        <begin position="477"/>
        <end position="498"/>
    </location>
</feature>
<dbReference type="InParanoid" id="A0A6P8Y6G4"/>
<sequence>MESSQSQGGQGDEAMQTVVSNGNGIANGKSGGVGNGTGNGVGNGIGNGVGNGTGNGIGNGVANGVGNGIGNGVGNGTGNGIGNGTGNGVGNGIEKKIGNGLSHRLTRRDRPAAKDESTKALEELRLTTIRGNIEGVRNALRKGVSVNQTLQGGWSPLMYACSMGHPDLVDVLLGEGGNPNFHKELFTPLMAACASSRENEEKLLRCVDLLLAYNVDVNAVERHRISALMFAAKEGHEKLVRRLSHRQGCNLNLQDSQGWTALFWAVNQGRTQVVATLVQAGAKVHIKDRRGQTAFDLAVSKGLSEIASILSTQHLSREPPDSSLDPLLDPSVNYADPALSASLASLPTGFWPTVRRTAAPRRMAAAETKKRIPNTPFSTCIYDCVGKLDTADASNQFCIPLPQVPDTNSIFSDTSFGLFSLLKVASLARVCATDTLSVCSPRHGRHGGCEAELAILLNGMALPQHADLSPPLFLTSPSPSPMCSRSPSRSRSRSRSPFGGDVVGNGCFDVSENGIHLSLNARNMIRAVRRRRERHLAGKDKKRTIAPITHCPRNETYSLQDALVVLASTVRHLSVLFASVSYVRLRLQGRPVDLPLDQRHSGTNGLAALSARALRQADLLCSEVRFLHQFTNKLNETDAIVPADVIVEKKDCMPSYTVSSILVVTAVSVVLVYKWRHGPPALVWWWW</sequence>
<reference evidence="4" key="1">
    <citation type="submission" date="2025-08" db="UniProtKB">
        <authorList>
            <consortium name="RefSeq"/>
        </authorList>
    </citation>
    <scope>IDENTIFICATION</scope>
    <source>
        <tissue evidence="4">Total insect</tissue>
    </source>
</reference>
<accession>A0A6P8Y6G4</accession>
<keyword evidence="3" id="KW-1185">Reference proteome</keyword>
<evidence type="ECO:0000256" key="2">
    <source>
        <dbReference type="SAM" id="MobiDB-lite"/>
    </source>
</evidence>
<organism evidence="4">
    <name type="scientific">Thrips palmi</name>
    <name type="common">Melon thrips</name>
    <dbReference type="NCBI Taxonomy" id="161013"/>
    <lineage>
        <taxon>Eukaryota</taxon>
        <taxon>Metazoa</taxon>
        <taxon>Ecdysozoa</taxon>
        <taxon>Arthropoda</taxon>
        <taxon>Hexapoda</taxon>
        <taxon>Insecta</taxon>
        <taxon>Pterygota</taxon>
        <taxon>Neoptera</taxon>
        <taxon>Paraneoptera</taxon>
        <taxon>Thysanoptera</taxon>
        <taxon>Terebrantia</taxon>
        <taxon>Thripoidea</taxon>
        <taxon>Thripidae</taxon>
        <taxon>Thrips</taxon>
    </lineage>
</organism>
<dbReference type="InterPro" id="IPR002110">
    <property type="entry name" value="Ankyrin_rpt"/>
</dbReference>
<evidence type="ECO:0000313" key="3">
    <source>
        <dbReference type="Proteomes" id="UP000515158"/>
    </source>
</evidence>
<dbReference type="SUPFAM" id="SSF48403">
    <property type="entry name" value="Ankyrin repeat"/>
    <property type="match status" value="1"/>
</dbReference>
<protein>
    <submittedName>
        <fullName evidence="4">LOW QUALITY PROTEIN: uncharacterized protein LOC117639789</fullName>
    </submittedName>
</protein>
<dbReference type="GO" id="GO:0071546">
    <property type="term" value="C:pi-body"/>
    <property type="evidence" value="ECO:0007669"/>
    <property type="project" value="TreeGrafter"/>
</dbReference>
<keyword evidence="1" id="KW-0040">ANK repeat</keyword>
<dbReference type="KEGG" id="tpal:117639789"/>
<gene>
    <name evidence="4" type="primary">LOC117639789</name>
</gene>
<dbReference type="RefSeq" id="XP_034231591.1">
    <property type="nucleotide sequence ID" value="XM_034375700.1"/>
</dbReference>
<name>A0A6P8Y6G4_THRPL</name>
<dbReference type="OrthoDB" id="448455at2759"/>
<dbReference type="PROSITE" id="PS50088">
    <property type="entry name" value="ANK_REPEAT"/>
    <property type="match status" value="2"/>
</dbReference>
<dbReference type="GeneID" id="117639789"/>
<dbReference type="InterPro" id="IPR036770">
    <property type="entry name" value="Ankyrin_rpt-contain_sf"/>
</dbReference>
<dbReference type="PANTHER" id="PTHR24157">
    <property type="entry name" value="ANKYRIN REPEAT, SAM AND BASIC LEUCINE ZIPPER DOMAIN-CONTAINING PROTEIN 1"/>
    <property type="match status" value="1"/>
</dbReference>
<feature type="repeat" description="ANK" evidence="1">
    <location>
        <begin position="152"/>
        <end position="184"/>
    </location>
</feature>
<dbReference type="AlphaFoldDB" id="A0A6P8Y6G4"/>
<dbReference type="Proteomes" id="UP000515158">
    <property type="component" value="Unplaced"/>
</dbReference>
<feature type="repeat" description="ANK" evidence="1">
    <location>
        <begin position="257"/>
        <end position="289"/>
    </location>
</feature>